<name>J3MN16_ORYBR</name>
<dbReference type="PANTHER" id="PTHR35323:SF2">
    <property type="entry name" value="SAP DOMAIN-CONTAINING PROTEIN"/>
    <property type="match status" value="1"/>
</dbReference>
<dbReference type="EnsemblPlants" id="OB07G27980.1">
    <property type="protein sequence ID" value="OB07G27980.1"/>
    <property type="gene ID" value="OB07G27980"/>
</dbReference>
<dbReference type="InterPro" id="IPR056116">
    <property type="entry name" value="DUF7699"/>
</dbReference>
<feature type="compositionally biased region" description="Polar residues" evidence="1">
    <location>
        <begin position="199"/>
        <end position="234"/>
    </location>
</feature>
<dbReference type="STRING" id="4533.J3MN16"/>
<feature type="region of interest" description="Disordered" evidence="1">
    <location>
        <begin position="177"/>
        <end position="260"/>
    </location>
</feature>
<evidence type="ECO:0000313" key="4">
    <source>
        <dbReference type="Proteomes" id="UP000006038"/>
    </source>
</evidence>
<organism evidence="3">
    <name type="scientific">Oryza brachyantha</name>
    <name type="common">malo sina</name>
    <dbReference type="NCBI Taxonomy" id="4533"/>
    <lineage>
        <taxon>Eukaryota</taxon>
        <taxon>Viridiplantae</taxon>
        <taxon>Streptophyta</taxon>
        <taxon>Embryophyta</taxon>
        <taxon>Tracheophyta</taxon>
        <taxon>Spermatophyta</taxon>
        <taxon>Magnoliopsida</taxon>
        <taxon>Liliopsida</taxon>
        <taxon>Poales</taxon>
        <taxon>Poaceae</taxon>
        <taxon>BOP clade</taxon>
        <taxon>Oryzoideae</taxon>
        <taxon>Oryzeae</taxon>
        <taxon>Oryzinae</taxon>
        <taxon>Oryza</taxon>
    </lineage>
</organism>
<gene>
    <name evidence="3" type="primary">LOC102712279</name>
</gene>
<reference evidence="3" key="1">
    <citation type="journal article" date="2013" name="Nat. Commun.">
        <title>Whole-genome sequencing of Oryza brachyantha reveals mechanisms underlying Oryza genome evolution.</title>
        <authorList>
            <person name="Chen J."/>
            <person name="Huang Q."/>
            <person name="Gao D."/>
            <person name="Wang J."/>
            <person name="Lang Y."/>
            <person name="Liu T."/>
            <person name="Li B."/>
            <person name="Bai Z."/>
            <person name="Luis Goicoechea J."/>
            <person name="Liang C."/>
            <person name="Chen C."/>
            <person name="Zhang W."/>
            <person name="Sun S."/>
            <person name="Liao Y."/>
            <person name="Zhang X."/>
            <person name="Yang L."/>
            <person name="Song C."/>
            <person name="Wang M."/>
            <person name="Shi J."/>
            <person name="Liu G."/>
            <person name="Liu J."/>
            <person name="Zhou H."/>
            <person name="Zhou W."/>
            <person name="Yu Q."/>
            <person name="An N."/>
            <person name="Chen Y."/>
            <person name="Cai Q."/>
            <person name="Wang B."/>
            <person name="Liu B."/>
            <person name="Min J."/>
            <person name="Huang Y."/>
            <person name="Wu H."/>
            <person name="Li Z."/>
            <person name="Zhang Y."/>
            <person name="Yin Y."/>
            <person name="Song W."/>
            <person name="Jiang J."/>
            <person name="Jackson S.A."/>
            <person name="Wing R.A."/>
            <person name="Wang J."/>
            <person name="Chen M."/>
        </authorList>
    </citation>
    <scope>NUCLEOTIDE SEQUENCE [LARGE SCALE GENOMIC DNA]</scope>
    <source>
        <strain evidence="3">cv. IRGC 101232</strain>
    </source>
</reference>
<feature type="domain" description="DUF7699" evidence="2">
    <location>
        <begin position="81"/>
        <end position="163"/>
    </location>
</feature>
<dbReference type="eggNOG" id="ENOG502QRQA">
    <property type="taxonomic scope" value="Eukaryota"/>
</dbReference>
<sequence>MVDRGEAACRRIADLLRAGKNLDGIKLVECKAYLKKNGLSQTGDMATCVERIILHWRCKYEDPEKIYPRSSFCINCKGDVCRGDAVLFKQKVYEKSGKRHSKCIGKRVVAGRVIKESYGKEKQQHTFTVQVFWSKGVGKLPPLCLLLVKGRNLYRMMTFRQLWGNEVDRLKTLDEKHSRGDAARRVRALRRPDAAGNGKKSTQNGKHQSQPGRRDSGTNINKGNKRIMQSSNPDLPTKRSRNEENLVSSTKQCTGGRKAKTDRACLVKNDCTTRVRMRERKADSQQDLTGGSGSHAQFGERYAGSGSNTQPAICREHMVGMQQPHYEIMRPQGAPPFREVGNAWQPHIDGRSAACPHPRMGFQHRNAALPGWHPPAYSMGTLPNQPGASFASSGVPQTVHRPLNQFGSSFASFNVPQPLYRPCPEGHAMPHFRYSGGSNGFPR</sequence>
<dbReference type="OMA" id="PAICREH"/>
<reference evidence="3" key="2">
    <citation type="submission" date="2013-04" db="UniProtKB">
        <authorList>
            <consortium name="EnsemblPlants"/>
        </authorList>
    </citation>
    <scope>IDENTIFICATION</scope>
</reference>
<dbReference type="AlphaFoldDB" id="J3MN16"/>
<proteinExistence type="predicted"/>
<dbReference type="HOGENOM" id="CLU_041970_0_0_1"/>
<dbReference type="PANTHER" id="PTHR35323">
    <property type="entry name" value="SAP DOMAIN-CONTAINING PROTEIN"/>
    <property type="match status" value="1"/>
</dbReference>
<dbReference type="Proteomes" id="UP000006038">
    <property type="component" value="Chromosome 7"/>
</dbReference>
<keyword evidence="4" id="KW-1185">Reference proteome</keyword>
<protein>
    <recommendedName>
        <fullName evidence="2">DUF7699 domain-containing protein</fullName>
    </recommendedName>
</protein>
<evidence type="ECO:0000259" key="2">
    <source>
        <dbReference type="Pfam" id="PF24766"/>
    </source>
</evidence>
<feature type="region of interest" description="Disordered" evidence="1">
    <location>
        <begin position="277"/>
        <end position="310"/>
    </location>
</feature>
<evidence type="ECO:0000313" key="3">
    <source>
        <dbReference type="EnsemblPlants" id="OB07G27980.1"/>
    </source>
</evidence>
<evidence type="ECO:0000256" key="1">
    <source>
        <dbReference type="SAM" id="MobiDB-lite"/>
    </source>
</evidence>
<accession>J3MN16</accession>
<dbReference type="Pfam" id="PF24766">
    <property type="entry name" value="DUF7699"/>
    <property type="match status" value="1"/>
</dbReference>
<dbReference type="Gramene" id="OB07G27980.1">
    <property type="protein sequence ID" value="OB07G27980.1"/>
    <property type="gene ID" value="OB07G27980"/>
</dbReference>